<dbReference type="RefSeq" id="WP_113944173.1">
    <property type="nucleotide sequence ID" value="NZ_JBHEEG010000004.1"/>
</dbReference>
<comment type="similarity">
    <text evidence="2">Belongs to the bacterial solute-binding protein 5 family.</text>
</comment>
<feature type="chain" id="PRO_5016686566" evidence="5">
    <location>
        <begin position="28"/>
        <end position="509"/>
    </location>
</feature>
<sequence>MSFHKNFAILATLTASLYLGVSGAALADKSDDTVNIAFAKELDNPNTYFSSARESTIFGYAVWDTLVERDPKTREWVGNLAESFKWVDDLTLEFKLRQGVKFHNGDAFGADDVVFTLNHFSDPKTPVAMPNTVAWIKNAEKVDDQTVLVHLNAPFPAALDFLESAIQIYPAKYYQEVGDAGFSKQPIGTGPYMVDKIEPGSGYTLKAFPDYHDGGPRHKPQIKNVEVRSIPDTNTQIAEMMSGSVDFIWQVPEDLTQKLKTRDSFNVVQGETLRFGYISMDVSGRSSADTPLKDVRVRQAINHAIDRKAVRDAFFAPSSQIINSICSPLQFGCEQDVTSYNFDPAKAKELLKEAGYENGFTTTMYFYRDKAATEAMAQMLGNVGVKVDLQMLKYAALADKQLKGEIPMGFVTWGSGSVADASASTSKFFDGSDIDDVKNAELTATLKQADTTTDPEKRKESYSKALRQIADQAYWVPLWTYTTNYVMAKDLNFTPTPDEFVRFYDMSWN</sequence>
<dbReference type="Proteomes" id="UP000252893">
    <property type="component" value="Unassembled WGS sequence"/>
</dbReference>
<dbReference type="GO" id="GO:0043190">
    <property type="term" value="C:ATP-binding cassette (ABC) transporter complex"/>
    <property type="evidence" value="ECO:0007669"/>
    <property type="project" value="InterPro"/>
</dbReference>
<keyword evidence="8" id="KW-1185">Reference proteome</keyword>
<dbReference type="Pfam" id="PF00496">
    <property type="entry name" value="SBP_bac_5"/>
    <property type="match status" value="1"/>
</dbReference>
<dbReference type="GO" id="GO:0030288">
    <property type="term" value="C:outer membrane-bounded periplasmic space"/>
    <property type="evidence" value="ECO:0007669"/>
    <property type="project" value="UniProtKB-ARBA"/>
</dbReference>
<comment type="caution">
    <text evidence="7">The sequence shown here is derived from an EMBL/GenBank/DDBJ whole genome shotgun (WGS) entry which is preliminary data.</text>
</comment>
<dbReference type="OrthoDB" id="9803988at2"/>
<dbReference type="PANTHER" id="PTHR30290">
    <property type="entry name" value="PERIPLASMIC BINDING COMPONENT OF ABC TRANSPORTER"/>
    <property type="match status" value="1"/>
</dbReference>
<gene>
    <name evidence="7" type="ORF">DFR47_103202</name>
</gene>
<organism evidence="7 8">
    <name type="scientific">Pseudochrobactrum asaccharolyticum</name>
    <dbReference type="NCBI Taxonomy" id="354351"/>
    <lineage>
        <taxon>Bacteria</taxon>
        <taxon>Pseudomonadati</taxon>
        <taxon>Pseudomonadota</taxon>
        <taxon>Alphaproteobacteria</taxon>
        <taxon>Hyphomicrobiales</taxon>
        <taxon>Brucellaceae</taxon>
        <taxon>Pseudochrobactrum</taxon>
    </lineage>
</organism>
<dbReference type="InterPro" id="IPR039424">
    <property type="entry name" value="SBP_5"/>
</dbReference>
<evidence type="ECO:0000256" key="3">
    <source>
        <dbReference type="ARBA" id="ARBA00022729"/>
    </source>
</evidence>
<feature type="domain" description="Solute-binding protein family 5" evidence="6">
    <location>
        <begin position="76"/>
        <end position="433"/>
    </location>
</feature>
<dbReference type="EMBL" id="QNRH01000003">
    <property type="protein sequence ID" value="RBO95638.1"/>
    <property type="molecule type" value="Genomic_DNA"/>
</dbReference>
<dbReference type="InterPro" id="IPR000914">
    <property type="entry name" value="SBP_5_dom"/>
</dbReference>
<reference evidence="7 8" key="1">
    <citation type="submission" date="2018-06" db="EMBL/GenBank/DDBJ databases">
        <title>Genomic Encyclopedia of Type Strains, Phase IV (KMG-IV): sequencing the most valuable type-strain genomes for metagenomic binning, comparative biology and taxonomic classification.</title>
        <authorList>
            <person name="Goeker M."/>
        </authorList>
    </citation>
    <scope>NUCLEOTIDE SEQUENCE [LARGE SCALE GENOMIC DNA]</scope>
    <source>
        <strain evidence="7 8">DSM 25619</strain>
    </source>
</reference>
<comment type="subcellular location">
    <subcellularLocation>
        <location evidence="1">Periplasm</location>
    </subcellularLocation>
</comment>
<dbReference type="GO" id="GO:1904680">
    <property type="term" value="F:peptide transmembrane transporter activity"/>
    <property type="evidence" value="ECO:0007669"/>
    <property type="project" value="TreeGrafter"/>
</dbReference>
<keyword evidence="4" id="KW-0574">Periplasm</keyword>
<dbReference type="CDD" id="cd08515">
    <property type="entry name" value="PBP2_NikA_DppA_OppA_like_10"/>
    <property type="match status" value="1"/>
</dbReference>
<proteinExistence type="inferred from homology"/>
<dbReference type="PIRSF" id="PIRSF002741">
    <property type="entry name" value="MppA"/>
    <property type="match status" value="1"/>
</dbReference>
<keyword evidence="3 5" id="KW-0732">Signal</keyword>
<evidence type="ECO:0000256" key="2">
    <source>
        <dbReference type="ARBA" id="ARBA00005695"/>
    </source>
</evidence>
<dbReference type="SUPFAM" id="SSF53850">
    <property type="entry name" value="Periplasmic binding protein-like II"/>
    <property type="match status" value="1"/>
</dbReference>
<protein>
    <submittedName>
        <fullName evidence="7">Peptide/nickel transport system substrate-binding protein</fullName>
    </submittedName>
</protein>
<evidence type="ECO:0000256" key="4">
    <source>
        <dbReference type="ARBA" id="ARBA00022764"/>
    </source>
</evidence>
<accession>A0A366E2K0</accession>
<dbReference type="Gene3D" id="3.10.105.10">
    <property type="entry name" value="Dipeptide-binding Protein, Domain 3"/>
    <property type="match status" value="1"/>
</dbReference>
<dbReference type="InterPro" id="IPR030678">
    <property type="entry name" value="Peptide/Ni-bd"/>
</dbReference>
<evidence type="ECO:0000256" key="5">
    <source>
        <dbReference type="SAM" id="SignalP"/>
    </source>
</evidence>
<dbReference type="Gene3D" id="3.90.76.10">
    <property type="entry name" value="Dipeptide-binding Protein, Domain 1"/>
    <property type="match status" value="1"/>
</dbReference>
<feature type="signal peptide" evidence="5">
    <location>
        <begin position="1"/>
        <end position="27"/>
    </location>
</feature>
<dbReference type="AlphaFoldDB" id="A0A366E2K0"/>
<dbReference type="PANTHER" id="PTHR30290:SF38">
    <property type="entry name" value="D,D-DIPEPTIDE-BINDING PERIPLASMIC PROTEIN DDPA-RELATED"/>
    <property type="match status" value="1"/>
</dbReference>
<evidence type="ECO:0000313" key="7">
    <source>
        <dbReference type="EMBL" id="RBO95638.1"/>
    </source>
</evidence>
<name>A0A366E2K0_9HYPH</name>
<dbReference type="Gene3D" id="3.40.190.10">
    <property type="entry name" value="Periplasmic binding protein-like II"/>
    <property type="match status" value="1"/>
</dbReference>
<evidence type="ECO:0000259" key="6">
    <source>
        <dbReference type="Pfam" id="PF00496"/>
    </source>
</evidence>
<evidence type="ECO:0000256" key="1">
    <source>
        <dbReference type="ARBA" id="ARBA00004418"/>
    </source>
</evidence>
<evidence type="ECO:0000313" key="8">
    <source>
        <dbReference type="Proteomes" id="UP000252893"/>
    </source>
</evidence>
<dbReference type="GO" id="GO:0015833">
    <property type="term" value="P:peptide transport"/>
    <property type="evidence" value="ECO:0007669"/>
    <property type="project" value="TreeGrafter"/>
</dbReference>